<dbReference type="OrthoDB" id="672632at2"/>
<gene>
    <name evidence="2" type="ORF">SY85_02265</name>
</gene>
<dbReference type="AlphaFoldDB" id="A0A172TR70"/>
<name>A0A172TR70_9BACT</name>
<sequence>MAKQVGPIFITGTIDGIIFYKLGNTYYLRSKGDYKSAKRMRKDPNLKRTMANADQFGIASKIVKYPYYRNLPKEVRKFGLFAKLTGMVKRWLQEGKSKEEAKEALIEYMQTLIPKNPTEATTTVRETLPVLPPKPMPAPMATKPKPAVTKPASFAKQSRYLSNWKVKRNGRLHIPKSAITLSSIQPVVPSITQPLKE</sequence>
<dbReference type="Proteomes" id="UP000077177">
    <property type="component" value="Chromosome"/>
</dbReference>
<evidence type="ECO:0000256" key="1">
    <source>
        <dbReference type="SAM" id="MobiDB-lite"/>
    </source>
</evidence>
<reference evidence="2 3" key="2">
    <citation type="journal article" date="2016" name="Int. J. Syst. Evol. Microbiol.">
        <title>Flavisolibacter tropicus sp. nov., isolated from tropical soil.</title>
        <authorList>
            <person name="Lee J.J."/>
            <person name="Kang M.S."/>
            <person name="Kim G.S."/>
            <person name="Lee C.S."/>
            <person name="Lim S."/>
            <person name="Lee J."/>
            <person name="Roh S.H."/>
            <person name="Kang H."/>
            <person name="Ha J.M."/>
            <person name="Bae S."/>
            <person name="Jung H.Y."/>
            <person name="Kim M.K."/>
        </authorList>
    </citation>
    <scope>NUCLEOTIDE SEQUENCE [LARGE SCALE GENOMIC DNA]</scope>
    <source>
        <strain evidence="2 3">LCS9</strain>
    </source>
</reference>
<dbReference type="EMBL" id="CP011390">
    <property type="protein sequence ID" value="ANE49498.1"/>
    <property type="molecule type" value="Genomic_DNA"/>
</dbReference>
<reference evidence="3" key="1">
    <citation type="submission" date="2015-01" db="EMBL/GenBank/DDBJ databases">
        <title>Flavisolibacter sp./LCS9/ whole genome sequencing.</title>
        <authorList>
            <person name="Kim M.K."/>
            <person name="Srinivasan S."/>
            <person name="Lee J.-J."/>
        </authorList>
    </citation>
    <scope>NUCLEOTIDE SEQUENCE [LARGE SCALE GENOMIC DNA]</scope>
    <source>
        <strain evidence="3">LCS9</strain>
    </source>
</reference>
<evidence type="ECO:0000313" key="3">
    <source>
        <dbReference type="Proteomes" id="UP000077177"/>
    </source>
</evidence>
<feature type="compositionally biased region" description="Low complexity" evidence="1">
    <location>
        <begin position="139"/>
        <end position="149"/>
    </location>
</feature>
<feature type="region of interest" description="Disordered" evidence="1">
    <location>
        <begin position="129"/>
        <end position="149"/>
    </location>
</feature>
<accession>A0A172TR70</accession>
<proteinExistence type="predicted"/>
<organism evidence="2 3">
    <name type="scientific">Flavisolibacter tropicus</name>
    <dbReference type="NCBI Taxonomy" id="1492898"/>
    <lineage>
        <taxon>Bacteria</taxon>
        <taxon>Pseudomonadati</taxon>
        <taxon>Bacteroidota</taxon>
        <taxon>Chitinophagia</taxon>
        <taxon>Chitinophagales</taxon>
        <taxon>Chitinophagaceae</taxon>
        <taxon>Flavisolibacter</taxon>
    </lineage>
</organism>
<protein>
    <submittedName>
        <fullName evidence="2">Uncharacterized protein</fullName>
    </submittedName>
</protein>
<evidence type="ECO:0000313" key="2">
    <source>
        <dbReference type="EMBL" id="ANE49498.1"/>
    </source>
</evidence>
<dbReference type="RefSeq" id="WP_066401608.1">
    <property type="nucleotide sequence ID" value="NZ_CP011390.1"/>
</dbReference>
<keyword evidence="3" id="KW-1185">Reference proteome</keyword>
<dbReference type="KEGG" id="fla:SY85_02265"/>